<feature type="compositionally biased region" description="Low complexity" evidence="1">
    <location>
        <begin position="373"/>
        <end position="390"/>
    </location>
</feature>
<dbReference type="Proteomes" id="UP000198921">
    <property type="component" value="Unassembled WGS sequence"/>
</dbReference>
<dbReference type="Gene3D" id="1.10.510.10">
    <property type="entry name" value="Transferase(Phosphotransferase) domain 1"/>
    <property type="match status" value="1"/>
</dbReference>
<feature type="compositionally biased region" description="Basic and acidic residues" evidence="1">
    <location>
        <begin position="314"/>
        <end position="333"/>
    </location>
</feature>
<dbReference type="AlphaFoldDB" id="A0A1H3P8B4"/>
<name>A0A1H3P8B4_9ACTN</name>
<protein>
    <submittedName>
        <fullName evidence="4">Uncharacterized protein</fullName>
    </submittedName>
</protein>
<dbReference type="InterPro" id="IPR008979">
    <property type="entry name" value="Galactose-bd-like_sf"/>
</dbReference>
<keyword evidence="5" id="KW-1185">Reference proteome</keyword>
<feature type="region of interest" description="Disordered" evidence="1">
    <location>
        <begin position="369"/>
        <end position="426"/>
    </location>
</feature>
<gene>
    <name evidence="3" type="ORF">SAMN05660209_03257</name>
    <name evidence="4" type="ORF">SAMN05660209_04228</name>
</gene>
<feature type="region of interest" description="Disordered" evidence="1">
    <location>
        <begin position="1"/>
        <end position="20"/>
    </location>
</feature>
<reference evidence="4" key="1">
    <citation type="submission" date="2016-10" db="EMBL/GenBank/DDBJ databases">
        <authorList>
            <person name="de Groot N.N."/>
        </authorList>
    </citation>
    <scope>NUCLEOTIDE SEQUENCE [LARGE SCALE GENOMIC DNA]</scope>
    <source>
        <strain evidence="4">DSM 45422</strain>
    </source>
</reference>
<keyword evidence="2" id="KW-0472">Membrane</keyword>
<organism evidence="4 5">
    <name type="scientific">Geodermatophilus africanus</name>
    <dbReference type="NCBI Taxonomy" id="1137993"/>
    <lineage>
        <taxon>Bacteria</taxon>
        <taxon>Bacillati</taxon>
        <taxon>Actinomycetota</taxon>
        <taxon>Actinomycetes</taxon>
        <taxon>Geodermatophilales</taxon>
        <taxon>Geodermatophilaceae</taxon>
        <taxon>Geodermatophilus</taxon>
    </lineage>
</organism>
<dbReference type="STRING" id="1137993.SAMN05660209_03257"/>
<proteinExistence type="predicted"/>
<evidence type="ECO:0000256" key="2">
    <source>
        <dbReference type="SAM" id="Phobius"/>
    </source>
</evidence>
<dbReference type="SUPFAM" id="SSF56112">
    <property type="entry name" value="Protein kinase-like (PK-like)"/>
    <property type="match status" value="1"/>
</dbReference>
<feature type="compositionally biased region" description="Basic and acidic residues" evidence="1">
    <location>
        <begin position="257"/>
        <end position="271"/>
    </location>
</feature>
<dbReference type="EMBL" id="FNOT01000015">
    <property type="protein sequence ID" value="SDY97424.1"/>
    <property type="molecule type" value="Genomic_DNA"/>
</dbReference>
<dbReference type="Gene3D" id="2.60.120.260">
    <property type="entry name" value="Galactose-binding domain-like"/>
    <property type="match status" value="1"/>
</dbReference>
<reference evidence="5" key="2">
    <citation type="submission" date="2016-10" db="EMBL/GenBank/DDBJ databases">
        <authorList>
            <person name="Varghese N."/>
            <person name="Submissions S."/>
        </authorList>
    </citation>
    <scope>NUCLEOTIDE SEQUENCE [LARGE SCALE GENOMIC DNA]</scope>
    <source>
        <strain evidence="5">DSM 45422</strain>
    </source>
</reference>
<dbReference type="CDD" id="cd13973">
    <property type="entry name" value="PK_MviN-like"/>
    <property type="match status" value="1"/>
</dbReference>
<dbReference type="InterPro" id="IPR011009">
    <property type="entry name" value="Kinase-like_dom_sf"/>
</dbReference>
<feature type="transmembrane region" description="Helical" evidence="2">
    <location>
        <begin position="339"/>
        <end position="359"/>
    </location>
</feature>
<evidence type="ECO:0000256" key="1">
    <source>
        <dbReference type="SAM" id="MobiDB-lite"/>
    </source>
</evidence>
<evidence type="ECO:0000313" key="4">
    <source>
        <dbReference type="EMBL" id="SDY97424.1"/>
    </source>
</evidence>
<dbReference type="SUPFAM" id="SSF49785">
    <property type="entry name" value="Galactose-binding domain-like"/>
    <property type="match status" value="1"/>
</dbReference>
<sequence length="542" mass="56100">MTSTAIGLPDRYRPLDEVGPTETTATGVIHCWRAKDRILNRDVAIRVHTPGGPAAREWITRALTAGGLATPALAMVYDAAEGSEGAAPGGAAYVVNEWIEGRTLAERLAEGPMPEREARTVLRRLAEGVAAAHRVGLAVGGLTPETVVLRPNGLVGLRSVPAASGSVQGDVAALGELLEYCLTGRRPGTAPAGRTAGMPPDLAALVRRARSTEPGAGLSSVAAMAALLAERPRTGHTADPQRAPDESDSGWLRRLRERREEERSAGARDDVAVDPAPTRDASGTASPPLDARGLPPVPARRHEDDEDDLLPLSADRDDDRDGAVHARDHAPAQERRRRLLVVGLPLAALAVVIALAVYLGNVISPDDVTGDQSPVPSTPSSSAPPAGGTAEPDDTPALTISGASVYDPFGDGDPDNPDDVPLSFDGDPSTAWSTVTYRGSAAFGNLKDGIGVLYDLGSEQALTGLGVTGTAGATVEVRVGDEAEGDLDSYEVVADGELGDAADLSFDEPVTTRYVLLWLTGLAPSDGGFSAEVAEVTLTPAG</sequence>
<keyword evidence="2" id="KW-1133">Transmembrane helix</keyword>
<keyword evidence="2" id="KW-0812">Transmembrane</keyword>
<dbReference type="Gene3D" id="3.30.200.20">
    <property type="entry name" value="Phosphorylase Kinase, domain 1"/>
    <property type="match status" value="1"/>
</dbReference>
<feature type="region of interest" description="Disordered" evidence="1">
    <location>
        <begin position="232"/>
        <end position="333"/>
    </location>
</feature>
<evidence type="ECO:0000313" key="5">
    <source>
        <dbReference type="Proteomes" id="UP000198921"/>
    </source>
</evidence>
<evidence type="ECO:0000313" key="3">
    <source>
        <dbReference type="EMBL" id="SDY58983.1"/>
    </source>
</evidence>
<accession>A0A1H3P8B4</accession>
<dbReference type="EMBL" id="FNOT01000008">
    <property type="protein sequence ID" value="SDY58983.1"/>
    <property type="molecule type" value="Genomic_DNA"/>
</dbReference>
<dbReference type="OrthoDB" id="9786339at2"/>
<dbReference type="RefSeq" id="WP_091158344.1">
    <property type="nucleotide sequence ID" value="NZ_FNOT01000008.1"/>
</dbReference>